<name>A0A0N0P7X6_LEPSE</name>
<feature type="region of interest" description="Disordered" evidence="1">
    <location>
        <begin position="1222"/>
        <end position="1262"/>
    </location>
</feature>
<dbReference type="InterPro" id="IPR023578">
    <property type="entry name" value="Ras_GEF_dom_sf"/>
</dbReference>
<accession>A0A0N0P7X6</accession>
<evidence type="ECO:0000313" key="2">
    <source>
        <dbReference type="EMBL" id="KPI88867.1"/>
    </source>
</evidence>
<dbReference type="GO" id="GO:0007264">
    <property type="term" value="P:small GTPase-mediated signal transduction"/>
    <property type="evidence" value="ECO:0007669"/>
    <property type="project" value="InterPro"/>
</dbReference>
<feature type="region of interest" description="Disordered" evidence="1">
    <location>
        <begin position="355"/>
        <end position="413"/>
    </location>
</feature>
<feature type="region of interest" description="Disordered" evidence="1">
    <location>
        <begin position="576"/>
        <end position="652"/>
    </location>
</feature>
<dbReference type="VEuPathDB" id="TriTrypDB:Lsey_0038_0380"/>
<sequence length="1468" mass="156071">MSGWENPVTRPSVFRIQDAQGVSNGGDGPGPASVTSSYTQLFPQRLNAAASTADGRLAAATSTQRSLISPVGGELDYPPFVDAYAFAENVSRPFTGGGAADPFNGRHRFLSSNSPALGAEGLHPPSSVRTFSQLSAAAVNSPTSAFYSIDVPALGWTDYSRAASMSPGETSINALFGRETLLQRPLGPDTIREAVYAYLEATDRHDVVMAMLADERRHSQRNIAAAASPLSTFSAGLPYPAEVPPAGSGDVPGAHHSGNCGGNSGEPTGTNSVPSSGSHGPSGTTLLSGTSGGSSNPLIPPARESAPQSFGGSGRLPQCGLEGKRCRQRRSHDLLRKGLLERRAAECRCSDERFDAAGTGKPSLGSSLRRGHASTSAFRPSSPSFVDSGGYSSDAAAGAPYPGKGPPTQRQHLPKVLPTLCGLEEALRPDLILLFSNLEAKILEQYRQLSVPPPSQEVLQYMLTQAYEPMWSVGEDANVYHLFQPANPVTGMVLYGTLNQMVEQLTQVHVMPLSTPSEIIMKSGRSFCQAFLRRHRLLMPSHVLLAKLMERYLVPLSLHLGFERFKVHGITVHIPGLGTSLPQRRSQSETVLHGRRHPGATSVATAAASTSAGGSSGGAADGRGGEGVRVWGSRSARQPQAGAAGAADGQSRGRKSAVEEYVLATAAATSPETALLAMVRSGMLPSATDDSLAALTNAGIGAASPSMLTGNAASSTLPDGSRLGGFPNAAAAVAGGAAELPGTLNGAGAGSDAVRPAVELVSTYSPSAALWLTVCERVQLKVLSVLLFWLQHSPHHFDGEMLRSVLHFVETCCYGPCEWSDCPSRQPQIAEFIRQACHATLQLLSRRLGSPVGTPASNQFAAFSPISKEWHDGVLSETWKHRWHQVLSEAMPPSLRHWVKAEQLPWTWITPMGSLTPRQYLPCFAFRTLPTADVMSFPGEARHSQCYQGGRCRTSGSATKAPSDPKLHTVAQEGLRLFGSCTFETYVRGLTAAHYRMFTAFPSQDIFIAAHHTSTTYLTSPAFQSSFLGRFLNSSVLLTLWCVSLLLHAAYLDGERAAAVVAVTNLSILNSFVGDMTDYRAQAASEGEGEGEGDVAGGGSPVNSRSTSVSICNSDASTSSVTATPVASASQNGSEGAAAAAVTAQRVETFLHNTARHFLHVLNRLVDLVVGFLRVNNLHAAYSIFRGFSHPFVKKLLKHRRIRSCIHAQTAHRIRKLEGFFTSIPPTSGAPTTAAAGQASNEEGHAASAGGGGGGGRSCSTKERTSSAAAAFGVGDLTVDDDLDAAGNEDNTEMGAASPTNEGAAHRAHKAHHSFFEYLNTVPDSVEYPTVPVVQYYLHELQMMFALEPTFFTVPGHRMQRRFVSEEARLTGLFCVPGAGVEDEQTSTAPPPIAVVNWRKMHLVDDWIQRVNSNQMSCLHYISSRSTVVRNIVPDLEFEKAFDAQLSRVVVTNTTLLQEMANSLYSTL</sequence>
<evidence type="ECO:0000313" key="3">
    <source>
        <dbReference type="Proteomes" id="UP000038009"/>
    </source>
</evidence>
<proteinExistence type="predicted"/>
<keyword evidence="3" id="KW-1185">Reference proteome</keyword>
<dbReference type="OrthoDB" id="241137at2759"/>
<protein>
    <submittedName>
        <fullName evidence="2">Uncharacterized protein</fullName>
    </submittedName>
</protein>
<feature type="compositionally biased region" description="Low complexity" evidence="1">
    <location>
        <begin position="1222"/>
        <end position="1240"/>
    </location>
</feature>
<dbReference type="EMBL" id="LJSK01000038">
    <property type="protein sequence ID" value="KPI88867.1"/>
    <property type="molecule type" value="Genomic_DNA"/>
</dbReference>
<feature type="compositionally biased region" description="Low complexity" evidence="1">
    <location>
        <begin position="387"/>
        <end position="402"/>
    </location>
</feature>
<feature type="region of interest" description="Disordered" evidence="1">
    <location>
        <begin position="241"/>
        <end position="328"/>
    </location>
</feature>
<feature type="compositionally biased region" description="Polar residues" evidence="1">
    <location>
        <begin position="1101"/>
        <end position="1111"/>
    </location>
</feature>
<comment type="caution">
    <text evidence="2">The sequence shown here is derived from an EMBL/GenBank/DDBJ whole genome shotgun (WGS) entry which is preliminary data.</text>
</comment>
<feature type="compositionally biased region" description="Polar residues" evidence="1">
    <location>
        <begin position="580"/>
        <end position="590"/>
    </location>
</feature>
<feature type="compositionally biased region" description="Polar residues" evidence="1">
    <location>
        <begin position="373"/>
        <end position="385"/>
    </location>
</feature>
<feature type="compositionally biased region" description="Low complexity" evidence="1">
    <location>
        <begin position="272"/>
        <end position="297"/>
    </location>
</feature>
<dbReference type="Gene3D" id="1.10.840.10">
    <property type="entry name" value="Ras guanine-nucleotide exchange factors catalytic domain"/>
    <property type="match status" value="1"/>
</dbReference>
<feature type="compositionally biased region" description="Low complexity" evidence="1">
    <location>
        <begin position="599"/>
        <end position="613"/>
    </location>
</feature>
<organism evidence="2 3">
    <name type="scientific">Leptomonas seymouri</name>
    <dbReference type="NCBI Taxonomy" id="5684"/>
    <lineage>
        <taxon>Eukaryota</taxon>
        <taxon>Discoba</taxon>
        <taxon>Euglenozoa</taxon>
        <taxon>Kinetoplastea</taxon>
        <taxon>Metakinetoplastina</taxon>
        <taxon>Trypanosomatida</taxon>
        <taxon>Trypanosomatidae</taxon>
        <taxon>Leishmaniinae</taxon>
        <taxon>Leptomonas</taxon>
    </lineage>
</organism>
<feature type="compositionally biased region" description="Gly residues" evidence="1">
    <location>
        <begin position="614"/>
        <end position="627"/>
    </location>
</feature>
<gene>
    <name evidence="2" type="ORF">ABL78_2061</name>
</gene>
<evidence type="ECO:0000256" key="1">
    <source>
        <dbReference type="SAM" id="MobiDB-lite"/>
    </source>
</evidence>
<reference evidence="2 3" key="1">
    <citation type="journal article" date="2015" name="PLoS Pathog.">
        <title>Leptomonas seymouri: Adaptations to the Dixenous Life Cycle Analyzed by Genome Sequencing, Transcriptome Profiling and Co-infection with Leishmania donovani.</title>
        <authorList>
            <person name="Kraeva N."/>
            <person name="Butenko A."/>
            <person name="Hlavacova J."/>
            <person name="Kostygov A."/>
            <person name="Myskova J."/>
            <person name="Grybchuk D."/>
            <person name="Lestinova T."/>
            <person name="Votypka J."/>
            <person name="Volf P."/>
            <person name="Opperdoes F."/>
            <person name="Flegontov P."/>
            <person name="Lukes J."/>
            <person name="Yurchenko V."/>
        </authorList>
    </citation>
    <scope>NUCLEOTIDE SEQUENCE [LARGE SCALE GENOMIC DNA]</scope>
    <source>
        <strain evidence="2 3">ATCC 30220</strain>
    </source>
</reference>
<dbReference type="InterPro" id="IPR036964">
    <property type="entry name" value="RASGEF_cat_dom_sf"/>
</dbReference>
<dbReference type="OMA" id="IRQACHA"/>
<feature type="compositionally biased region" description="Low complexity" evidence="1">
    <location>
        <begin position="633"/>
        <end position="650"/>
    </location>
</feature>
<feature type="region of interest" description="Disordered" evidence="1">
    <location>
        <begin position="1083"/>
        <end position="1111"/>
    </location>
</feature>
<dbReference type="Proteomes" id="UP000038009">
    <property type="component" value="Unassembled WGS sequence"/>
</dbReference>
<dbReference type="SUPFAM" id="SSF48366">
    <property type="entry name" value="Ras GEF"/>
    <property type="match status" value="1"/>
</dbReference>
<dbReference type="GO" id="GO:0005085">
    <property type="term" value="F:guanyl-nucleotide exchange factor activity"/>
    <property type="evidence" value="ECO:0007669"/>
    <property type="project" value="InterPro"/>
</dbReference>